<dbReference type="EMBL" id="BARV01024417">
    <property type="protein sequence ID" value="GAI46332.1"/>
    <property type="molecule type" value="Genomic_DNA"/>
</dbReference>
<feature type="non-terminal residue" evidence="2">
    <location>
        <position position="99"/>
    </location>
</feature>
<evidence type="ECO:0008006" key="3">
    <source>
        <dbReference type="Google" id="ProtNLM"/>
    </source>
</evidence>
<feature type="transmembrane region" description="Helical" evidence="1">
    <location>
        <begin position="20"/>
        <end position="40"/>
    </location>
</feature>
<protein>
    <recommendedName>
        <fullName evidence="3">MacB-like periplasmic core domain-containing protein</fullName>
    </recommendedName>
</protein>
<keyword evidence="1" id="KW-0472">Membrane</keyword>
<gene>
    <name evidence="2" type="ORF">S06H3_39863</name>
</gene>
<dbReference type="AlphaFoldDB" id="X1NQK1"/>
<sequence length="99" mass="10914">MKFFILAYKNLKRRKSRSFLTIGGVAVAVLVALLGFNAGYQEALTSDIDKMGYQVVVTAKGCPYEAATMILNGEAGLRFMDEDIYNQITSDPDIDKITP</sequence>
<proteinExistence type="predicted"/>
<evidence type="ECO:0000313" key="2">
    <source>
        <dbReference type="EMBL" id="GAI46332.1"/>
    </source>
</evidence>
<comment type="caution">
    <text evidence="2">The sequence shown here is derived from an EMBL/GenBank/DDBJ whole genome shotgun (WGS) entry which is preliminary data.</text>
</comment>
<organism evidence="2">
    <name type="scientific">marine sediment metagenome</name>
    <dbReference type="NCBI Taxonomy" id="412755"/>
    <lineage>
        <taxon>unclassified sequences</taxon>
        <taxon>metagenomes</taxon>
        <taxon>ecological metagenomes</taxon>
    </lineage>
</organism>
<reference evidence="2" key="1">
    <citation type="journal article" date="2014" name="Front. Microbiol.">
        <title>High frequency of phylogenetically diverse reductive dehalogenase-homologous genes in deep subseafloor sedimentary metagenomes.</title>
        <authorList>
            <person name="Kawai M."/>
            <person name="Futagami T."/>
            <person name="Toyoda A."/>
            <person name="Takaki Y."/>
            <person name="Nishi S."/>
            <person name="Hori S."/>
            <person name="Arai W."/>
            <person name="Tsubouchi T."/>
            <person name="Morono Y."/>
            <person name="Uchiyama I."/>
            <person name="Ito T."/>
            <person name="Fujiyama A."/>
            <person name="Inagaki F."/>
            <person name="Takami H."/>
        </authorList>
    </citation>
    <scope>NUCLEOTIDE SEQUENCE</scope>
    <source>
        <strain evidence="2">Expedition CK06-06</strain>
    </source>
</reference>
<evidence type="ECO:0000256" key="1">
    <source>
        <dbReference type="SAM" id="Phobius"/>
    </source>
</evidence>
<accession>X1NQK1</accession>
<keyword evidence="1" id="KW-0812">Transmembrane</keyword>
<keyword evidence="1" id="KW-1133">Transmembrane helix</keyword>
<name>X1NQK1_9ZZZZ</name>